<evidence type="ECO:0000313" key="2">
    <source>
        <dbReference type="EMBL" id="MCF3948576.1"/>
    </source>
</evidence>
<organism evidence="2 3">
    <name type="scientific">Acidiphilium iwatense</name>
    <dbReference type="NCBI Taxonomy" id="768198"/>
    <lineage>
        <taxon>Bacteria</taxon>
        <taxon>Pseudomonadati</taxon>
        <taxon>Pseudomonadota</taxon>
        <taxon>Alphaproteobacteria</taxon>
        <taxon>Acetobacterales</taxon>
        <taxon>Acidocellaceae</taxon>
        <taxon>Acidiphilium</taxon>
    </lineage>
</organism>
<evidence type="ECO:0000313" key="3">
    <source>
        <dbReference type="Proteomes" id="UP001521209"/>
    </source>
</evidence>
<proteinExistence type="predicted"/>
<sequence>MSNNLPRRFLPALFLLPIAGCASIVDGTNQTLSVQTTAAGQSLAGAQCALKSNKGTWFVNTPGTVTVHRAYDNLNIKCAKAGYQPGIATVASSTKGMAFGNVLFGGVIGAGVDMADGAAYNYPKLIKVPMQPAVTASAAPTAATVKPGQPVD</sequence>
<evidence type="ECO:0000256" key="1">
    <source>
        <dbReference type="SAM" id="SignalP"/>
    </source>
</evidence>
<keyword evidence="1" id="KW-0732">Signal</keyword>
<evidence type="ECO:0008006" key="4">
    <source>
        <dbReference type="Google" id="ProtNLM"/>
    </source>
</evidence>
<feature type="signal peptide" evidence="1">
    <location>
        <begin position="1"/>
        <end position="24"/>
    </location>
</feature>
<dbReference type="EMBL" id="JAKGBZ010000061">
    <property type="protein sequence ID" value="MCF3948576.1"/>
    <property type="molecule type" value="Genomic_DNA"/>
</dbReference>
<keyword evidence="3" id="KW-1185">Reference proteome</keyword>
<comment type="caution">
    <text evidence="2">The sequence shown here is derived from an EMBL/GenBank/DDBJ whole genome shotgun (WGS) entry which is preliminary data.</text>
</comment>
<dbReference type="Proteomes" id="UP001521209">
    <property type="component" value="Unassembled WGS sequence"/>
</dbReference>
<accession>A0ABS9E0M8</accession>
<reference evidence="2 3" key="1">
    <citation type="submission" date="2022-01" db="EMBL/GenBank/DDBJ databases">
        <authorList>
            <person name="Won M."/>
            <person name="Kim S.-J."/>
            <person name="Kwon S.-W."/>
        </authorList>
    </citation>
    <scope>NUCLEOTIDE SEQUENCE [LARGE SCALE GENOMIC DNA]</scope>
    <source>
        <strain evidence="2 3">KCTC 23505</strain>
    </source>
</reference>
<feature type="chain" id="PRO_5047017413" description="Lipoprotein" evidence="1">
    <location>
        <begin position="25"/>
        <end position="152"/>
    </location>
</feature>
<gene>
    <name evidence="2" type="ORF">L2A60_18075</name>
</gene>
<name>A0ABS9E0M8_9PROT</name>
<protein>
    <recommendedName>
        <fullName evidence="4">Lipoprotein</fullName>
    </recommendedName>
</protein>